<feature type="compositionally biased region" description="Basic and acidic residues" evidence="1">
    <location>
        <begin position="1"/>
        <end position="18"/>
    </location>
</feature>
<feature type="compositionally biased region" description="Basic and acidic residues" evidence="1">
    <location>
        <begin position="27"/>
        <end position="46"/>
    </location>
</feature>
<protein>
    <recommendedName>
        <fullName evidence="4">Scaffolding protein</fullName>
    </recommendedName>
</protein>
<sequence>MADANKDEQKQEEPEEGKQQGQGAGEDEAKGKPDKDIAYEKAKADRDKYKAQVAELQEKIQGLSGKDDELKGLQAEIEKMRADSEAAAKRAEFARVNSARLAKEGCVDIEVALTLLDENGDVDALKEAKPYLFAKKGSTGLPPAGAPDDSEARRKKARAAAGLKD</sequence>
<organism evidence="2 3">
    <name type="scientific">Denitrobacterium detoxificans</name>
    <dbReference type="NCBI Taxonomy" id="79604"/>
    <lineage>
        <taxon>Bacteria</taxon>
        <taxon>Bacillati</taxon>
        <taxon>Actinomycetota</taxon>
        <taxon>Coriobacteriia</taxon>
        <taxon>Eggerthellales</taxon>
        <taxon>Eggerthellaceae</taxon>
        <taxon>Denitrobacterium</taxon>
    </lineage>
</organism>
<reference evidence="3" key="1">
    <citation type="submission" date="2016-10" db="EMBL/GenBank/DDBJ databases">
        <authorList>
            <person name="Varghese N."/>
        </authorList>
    </citation>
    <scope>NUCLEOTIDE SEQUENCE [LARGE SCALE GENOMIC DNA]</scope>
    <source>
        <strain evidence="3">DSM 21843</strain>
    </source>
</reference>
<feature type="region of interest" description="Disordered" evidence="1">
    <location>
        <begin position="1"/>
        <end position="46"/>
    </location>
</feature>
<feature type="region of interest" description="Disordered" evidence="1">
    <location>
        <begin position="135"/>
        <end position="165"/>
    </location>
</feature>
<evidence type="ECO:0000313" key="3">
    <source>
        <dbReference type="Proteomes" id="UP000182975"/>
    </source>
</evidence>
<dbReference type="RefSeq" id="WP_066661634.1">
    <property type="nucleotide sequence ID" value="NZ_CP011402.1"/>
</dbReference>
<evidence type="ECO:0000256" key="1">
    <source>
        <dbReference type="SAM" id="MobiDB-lite"/>
    </source>
</evidence>
<dbReference type="Pfam" id="PF06810">
    <property type="entry name" value="Phage_scaffold"/>
    <property type="match status" value="1"/>
</dbReference>
<dbReference type="OrthoDB" id="9992482at2"/>
<keyword evidence="3" id="KW-1185">Reference proteome</keyword>
<dbReference type="STRING" id="79604.AAY81_03970"/>
<evidence type="ECO:0000313" key="2">
    <source>
        <dbReference type="EMBL" id="SEP04810.1"/>
    </source>
</evidence>
<dbReference type="AlphaFoldDB" id="A0A172RXG5"/>
<accession>A0A172RXG5</accession>
<dbReference type="Proteomes" id="UP000182975">
    <property type="component" value="Unassembled WGS sequence"/>
</dbReference>
<dbReference type="KEGG" id="ddt:AAY81_03970"/>
<gene>
    <name evidence="2" type="ORF">SAMN02910314_02017</name>
</gene>
<proteinExistence type="predicted"/>
<dbReference type="InterPro" id="IPR009636">
    <property type="entry name" value="SCAF"/>
</dbReference>
<evidence type="ECO:0008006" key="4">
    <source>
        <dbReference type="Google" id="ProtNLM"/>
    </source>
</evidence>
<name>A0A172RXG5_9ACTN</name>
<dbReference type="EMBL" id="FOEC01000029">
    <property type="protein sequence ID" value="SEP04810.1"/>
    <property type="molecule type" value="Genomic_DNA"/>
</dbReference>